<evidence type="ECO:0000259" key="5">
    <source>
        <dbReference type="PROSITE" id="PS50111"/>
    </source>
</evidence>
<dbReference type="OrthoDB" id="13222at2"/>
<reference evidence="8" key="1">
    <citation type="submission" date="2010-11" db="EMBL/GenBank/DDBJ databases">
        <title>The complete genome of Mahella australiensis DSM 15567.</title>
        <authorList>
            <consortium name="US DOE Joint Genome Institute (JGI-PGF)"/>
            <person name="Lucas S."/>
            <person name="Copeland A."/>
            <person name="Lapidus A."/>
            <person name="Bruce D."/>
            <person name="Goodwin L."/>
            <person name="Pitluck S."/>
            <person name="Kyrpides N."/>
            <person name="Mavromatis K."/>
            <person name="Pagani I."/>
            <person name="Ivanova N."/>
            <person name="Teshima H."/>
            <person name="Brettin T."/>
            <person name="Detter J.C."/>
            <person name="Han C."/>
            <person name="Tapia R."/>
            <person name="Land M."/>
            <person name="Hauser L."/>
            <person name="Markowitz V."/>
            <person name="Cheng J.-F."/>
            <person name="Hugenholtz P."/>
            <person name="Woyke T."/>
            <person name="Wu D."/>
            <person name="Spring S."/>
            <person name="Pukall R."/>
            <person name="Steenblock K."/>
            <person name="Schneider S."/>
            <person name="Klenk H.-P."/>
            <person name="Eisen J.A."/>
        </authorList>
    </citation>
    <scope>NUCLEOTIDE SEQUENCE [LARGE SCALE GENOMIC DNA]</scope>
    <source>
        <strain evidence="8">DSM 15567 / CIP 107919 / 50-1 BON</strain>
    </source>
</reference>
<evidence type="ECO:0000259" key="6">
    <source>
        <dbReference type="PROSITE" id="PS50885"/>
    </source>
</evidence>
<dbReference type="EMBL" id="CP002360">
    <property type="protein sequence ID" value="AEE97148.1"/>
    <property type="molecule type" value="Genomic_DNA"/>
</dbReference>
<dbReference type="InterPro" id="IPR003660">
    <property type="entry name" value="HAMP_dom"/>
</dbReference>
<dbReference type="PANTHER" id="PTHR32089">
    <property type="entry name" value="METHYL-ACCEPTING CHEMOTAXIS PROTEIN MCPB"/>
    <property type="match status" value="1"/>
</dbReference>
<evidence type="ECO:0000256" key="2">
    <source>
        <dbReference type="ARBA" id="ARBA00029447"/>
    </source>
</evidence>
<dbReference type="Pfam" id="PF00672">
    <property type="entry name" value="HAMP"/>
    <property type="match status" value="1"/>
</dbReference>
<protein>
    <submittedName>
        <fullName evidence="7">Methyl-accepting chemotaxis sensory transducer</fullName>
    </submittedName>
</protein>
<dbReference type="PROSITE" id="PS50111">
    <property type="entry name" value="CHEMOTAXIS_TRANSDUC_2"/>
    <property type="match status" value="1"/>
</dbReference>
<reference evidence="7 8" key="2">
    <citation type="journal article" date="2011" name="Stand. Genomic Sci.">
        <title>Complete genome sequence of Mahella australiensis type strain (50-1 BON).</title>
        <authorList>
            <person name="Sikorski J."/>
            <person name="Teshima H."/>
            <person name="Nolan M."/>
            <person name="Lucas S."/>
            <person name="Hammon N."/>
            <person name="Deshpande S."/>
            <person name="Cheng J.F."/>
            <person name="Pitluck S."/>
            <person name="Liolios K."/>
            <person name="Pagani I."/>
            <person name="Ivanova N."/>
            <person name="Huntemann M."/>
            <person name="Mavromatis K."/>
            <person name="Ovchinikova G."/>
            <person name="Pati A."/>
            <person name="Tapia R."/>
            <person name="Han C."/>
            <person name="Goodwin L."/>
            <person name="Chen A."/>
            <person name="Palaniappan K."/>
            <person name="Land M."/>
            <person name="Hauser L."/>
            <person name="Ngatchou-Djao O.D."/>
            <person name="Rohde M."/>
            <person name="Pukall R."/>
            <person name="Spring S."/>
            <person name="Abt B."/>
            <person name="Goker M."/>
            <person name="Detter J.C."/>
            <person name="Woyke T."/>
            <person name="Bristow J."/>
            <person name="Markowitz V."/>
            <person name="Hugenholtz P."/>
            <person name="Eisen J.A."/>
            <person name="Kyrpides N.C."/>
            <person name="Klenk H.P."/>
            <person name="Lapidus A."/>
        </authorList>
    </citation>
    <scope>NUCLEOTIDE SEQUENCE [LARGE SCALE GENOMIC DNA]</scope>
    <source>
        <strain evidence="8">DSM 15567 / CIP 107919 / 50-1 BON</strain>
    </source>
</reference>
<dbReference type="SMART" id="SM00283">
    <property type="entry name" value="MA"/>
    <property type="match status" value="1"/>
</dbReference>
<dbReference type="Proteomes" id="UP000008457">
    <property type="component" value="Chromosome"/>
</dbReference>
<dbReference type="CDD" id="cd06225">
    <property type="entry name" value="HAMP"/>
    <property type="match status" value="1"/>
</dbReference>
<dbReference type="Pfam" id="PF00015">
    <property type="entry name" value="MCPsignal"/>
    <property type="match status" value="1"/>
</dbReference>
<dbReference type="Gene3D" id="1.10.287.950">
    <property type="entry name" value="Methyl-accepting chemotaxis protein"/>
    <property type="match status" value="1"/>
</dbReference>
<dbReference type="GO" id="GO:0016020">
    <property type="term" value="C:membrane"/>
    <property type="evidence" value="ECO:0007669"/>
    <property type="project" value="InterPro"/>
</dbReference>
<dbReference type="KEGG" id="mas:Mahau_1972"/>
<dbReference type="AlphaFoldDB" id="F4A209"/>
<keyword evidence="8" id="KW-1185">Reference proteome</keyword>
<dbReference type="PANTHER" id="PTHR32089:SF112">
    <property type="entry name" value="LYSOZYME-LIKE PROTEIN-RELATED"/>
    <property type="match status" value="1"/>
</dbReference>
<keyword evidence="4" id="KW-0812">Transmembrane</keyword>
<dbReference type="GO" id="GO:0007165">
    <property type="term" value="P:signal transduction"/>
    <property type="evidence" value="ECO:0007669"/>
    <property type="project" value="UniProtKB-KW"/>
</dbReference>
<dbReference type="PROSITE" id="PS50885">
    <property type="entry name" value="HAMP"/>
    <property type="match status" value="1"/>
</dbReference>
<organism evidence="7 8">
    <name type="scientific">Mahella australiensis (strain DSM 15567 / CIP 107919 / 50-1 BON)</name>
    <dbReference type="NCBI Taxonomy" id="697281"/>
    <lineage>
        <taxon>Bacteria</taxon>
        <taxon>Bacillati</taxon>
        <taxon>Bacillota</taxon>
        <taxon>Clostridia</taxon>
        <taxon>Thermoanaerobacterales</taxon>
        <taxon>Thermoanaerobacterales Family IV. Incertae Sedis</taxon>
        <taxon>Mahella</taxon>
    </lineage>
</organism>
<dbReference type="SUPFAM" id="SSF58104">
    <property type="entry name" value="Methyl-accepting chemotaxis protein (MCP) signaling domain"/>
    <property type="match status" value="1"/>
</dbReference>
<feature type="transmembrane region" description="Helical" evidence="4">
    <location>
        <begin position="185"/>
        <end position="204"/>
    </location>
</feature>
<dbReference type="SMART" id="SM00304">
    <property type="entry name" value="HAMP"/>
    <property type="match status" value="1"/>
</dbReference>
<dbReference type="InterPro" id="IPR004089">
    <property type="entry name" value="MCPsignal_dom"/>
</dbReference>
<dbReference type="Gene3D" id="6.10.340.10">
    <property type="match status" value="1"/>
</dbReference>
<dbReference type="HOGENOM" id="CLU_000445_107_19_9"/>
<feature type="transmembrane region" description="Helical" evidence="4">
    <location>
        <begin position="21"/>
        <end position="43"/>
    </location>
</feature>
<sequence length="573" mass="62535">MAKLIKGVTALNARIKIQYKIMGLLIAIVLISIAAVGGVSYYYSNRNITVLMDTLLSNSTRSVVQQVTAIMSGLNTQVFDSRLKMILLAERNGFNNQGMTAYIYLIDLNGNTIDWMGNGRDDVLNTYDKQLVDSIVEQKNGIINENVGGHDMKISFGYIPGKDWIYTVGVRSADYLTYVNEIGKYILWIALISLVLAVIIGWMGSMMLTNPIRRIADAMRRAESGDFTVRTDEMAISPEITELSHGFNKMIHNVENLITDIKTASVSMSYTCKTLIEASDINAKSMSSISQGVKDIAIGSEEQAAEIEETAAATQQMSASVEVIEQKIQETDRASKAMLEAAQHGKERLNDMEGRIASLADGIRNTFQLIMTIHDRSELVAKAVGIIKNIASQTQLLSLNASIEAARAGEAGKGFAVVASEIKKLAEHSSSSAEDIGKIMTSMSDDVDKAVDIGRSCKDLMDDANDLMQRLDKSFGSILSNVDNTDEHIGAMVEEINQVNSGVEAIVEAMSRISGTASDISASYKEIAVATRQHDEIMRALDESVQRLSSMAQMLSESVAEYKIASEVIAAWN</sequence>
<keyword evidence="4" id="KW-0472">Membrane</keyword>
<feature type="domain" description="Methyl-accepting transducer" evidence="5">
    <location>
        <begin position="278"/>
        <end position="521"/>
    </location>
</feature>
<comment type="similarity">
    <text evidence="2">Belongs to the methyl-accepting chemotaxis (MCP) protein family.</text>
</comment>
<evidence type="ECO:0000256" key="4">
    <source>
        <dbReference type="SAM" id="Phobius"/>
    </source>
</evidence>
<accession>F4A209</accession>
<keyword evidence="4" id="KW-1133">Transmembrane helix</keyword>
<gene>
    <name evidence="7" type="ordered locus">Mahau_1972</name>
</gene>
<evidence type="ECO:0000256" key="1">
    <source>
        <dbReference type="ARBA" id="ARBA00023224"/>
    </source>
</evidence>
<feature type="domain" description="HAMP" evidence="6">
    <location>
        <begin position="206"/>
        <end position="259"/>
    </location>
</feature>
<dbReference type="RefSeq" id="WP_013781576.1">
    <property type="nucleotide sequence ID" value="NC_015520.1"/>
</dbReference>
<evidence type="ECO:0000256" key="3">
    <source>
        <dbReference type="PROSITE-ProRule" id="PRU00284"/>
    </source>
</evidence>
<name>F4A209_MAHA5</name>
<dbReference type="STRING" id="697281.Mahau_1972"/>
<proteinExistence type="inferred from homology"/>
<evidence type="ECO:0000313" key="7">
    <source>
        <dbReference type="EMBL" id="AEE97148.1"/>
    </source>
</evidence>
<keyword evidence="1 3" id="KW-0807">Transducer</keyword>
<dbReference type="eggNOG" id="COG0840">
    <property type="taxonomic scope" value="Bacteria"/>
</dbReference>
<evidence type="ECO:0000313" key="8">
    <source>
        <dbReference type="Proteomes" id="UP000008457"/>
    </source>
</evidence>